<evidence type="ECO:0000313" key="4">
    <source>
        <dbReference type="Proteomes" id="UP001054821"/>
    </source>
</evidence>
<dbReference type="AlphaFoldDB" id="A0AAD4YM96"/>
<proteinExistence type="predicted"/>
<evidence type="ECO:0000256" key="1">
    <source>
        <dbReference type="SAM" id="MobiDB-lite"/>
    </source>
</evidence>
<feature type="domain" description="DUF8204" evidence="2">
    <location>
        <begin position="28"/>
        <end position="119"/>
    </location>
</feature>
<dbReference type="InterPro" id="IPR058517">
    <property type="entry name" value="DUF8204"/>
</dbReference>
<feature type="region of interest" description="Disordered" evidence="1">
    <location>
        <begin position="1"/>
        <end position="30"/>
    </location>
</feature>
<keyword evidence="4" id="KW-1185">Reference proteome</keyword>
<evidence type="ECO:0000313" key="3">
    <source>
        <dbReference type="EMBL" id="KAI5314049.1"/>
    </source>
</evidence>
<dbReference type="Pfam" id="PF26631">
    <property type="entry name" value="DUF8204"/>
    <property type="match status" value="1"/>
</dbReference>
<name>A0AAD4YM96_PRUDU</name>
<sequence>MDKEGEDADGGGIKIPNPNPNLSNGSAKGKSCKGCLYYSSTQKSKSKYPTCVGLSKTLQQVPSYIVGETELEASKADRSLTDFKYACVGYSVFLDRKDSPSDQQNKQAELPFCVGLEVLYDKKPAGHAQAAPAHKIEENVRPIPQPRSYRPPHSTGDEYLNRFKRNAILVASGVAKNVNRVGSYIKQSVDDILYPYRRRPK</sequence>
<gene>
    <name evidence="3" type="ORF">L3X38_043225</name>
</gene>
<comment type="caution">
    <text evidence="3">The sequence shown here is derived from an EMBL/GenBank/DDBJ whole genome shotgun (WGS) entry which is preliminary data.</text>
</comment>
<accession>A0AAD4YM96</accession>
<protein>
    <recommendedName>
        <fullName evidence="2">DUF8204 domain-containing protein</fullName>
    </recommendedName>
</protein>
<dbReference type="PANTHER" id="PTHR34566:SF2">
    <property type="entry name" value="ALTERED INHERITANCE OF MITOCHONDRIA PROTEIN"/>
    <property type="match status" value="1"/>
</dbReference>
<dbReference type="PANTHER" id="PTHR34566">
    <property type="entry name" value="ALTERED INHERITANCE OF MITOCHONDRIA PROTEIN"/>
    <property type="match status" value="1"/>
</dbReference>
<evidence type="ECO:0000259" key="2">
    <source>
        <dbReference type="Pfam" id="PF26631"/>
    </source>
</evidence>
<reference evidence="3 4" key="1">
    <citation type="journal article" date="2022" name="G3 (Bethesda)">
        <title>Whole-genome sequence and methylome profiling of the almond [Prunus dulcis (Mill.) D.A. Webb] cultivar 'Nonpareil'.</title>
        <authorList>
            <person name="D'Amico-Willman K.M."/>
            <person name="Ouma W.Z."/>
            <person name="Meulia T."/>
            <person name="Sideli G.M."/>
            <person name="Gradziel T.M."/>
            <person name="Fresnedo-Ramirez J."/>
        </authorList>
    </citation>
    <scope>NUCLEOTIDE SEQUENCE [LARGE SCALE GENOMIC DNA]</scope>
    <source>
        <strain evidence="3">Clone GOH B32 T37-40</strain>
    </source>
</reference>
<dbReference type="EMBL" id="JAJFAZ020000008">
    <property type="protein sequence ID" value="KAI5314049.1"/>
    <property type="molecule type" value="Genomic_DNA"/>
</dbReference>
<dbReference type="Proteomes" id="UP001054821">
    <property type="component" value="Chromosome 8"/>
</dbReference>
<organism evidence="3 4">
    <name type="scientific">Prunus dulcis</name>
    <name type="common">Almond</name>
    <name type="synonym">Amygdalus dulcis</name>
    <dbReference type="NCBI Taxonomy" id="3755"/>
    <lineage>
        <taxon>Eukaryota</taxon>
        <taxon>Viridiplantae</taxon>
        <taxon>Streptophyta</taxon>
        <taxon>Embryophyta</taxon>
        <taxon>Tracheophyta</taxon>
        <taxon>Spermatophyta</taxon>
        <taxon>Magnoliopsida</taxon>
        <taxon>eudicotyledons</taxon>
        <taxon>Gunneridae</taxon>
        <taxon>Pentapetalae</taxon>
        <taxon>rosids</taxon>
        <taxon>fabids</taxon>
        <taxon>Rosales</taxon>
        <taxon>Rosaceae</taxon>
        <taxon>Amygdaloideae</taxon>
        <taxon>Amygdaleae</taxon>
        <taxon>Prunus</taxon>
    </lineage>
</organism>